<keyword evidence="1" id="KW-0472">Membrane</keyword>
<keyword evidence="1" id="KW-1133">Transmembrane helix</keyword>
<proteinExistence type="predicted"/>
<protein>
    <recommendedName>
        <fullName evidence="4">DUF1850 domain-containing protein</fullName>
    </recommendedName>
</protein>
<dbReference type="InterPro" id="IPR015001">
    <property type="entry name" value="DUF1850"/>
</dbReference>
<evidence type="ECO:0000256" key="1">
    <source>
        <dbReference type="SAM" id="Phobius"/>
    </source>
</evidence>
<keyword evidence="3" id="KW-1185">Reference proteome</keyword>
<evidence type="ECO:0000313" key="2">
    <source>
        <dbReference type="EMBL" id="SFJ07743.1"/>
    </source>
</evidence>
<dbReference type="OrthoDB" id="309031at2"/>
<dbReference type="Pfam" id="PF08905">
    <property type="entry name" value="DUF1850"/>
    <property type="match status" value="1"/>
</dbReference>
<feature type="transmembrane region" description="Helical" evidence="1">
    <location>
        <begin position="6"/>
        <end position="28"/>
    </location>
</feature>
<keyword evidence="1" id="KW-0812">Transmembrane</keyword>
<evidence type="ECO:0008006" key="4">
    <source>
        <dbReference type="Google" id="ProtNLM"/>
    </source>
</evidence>
<reference evidence="3" key="1">
    <citation type="submission" date="2016-10" db="EMBL/GenBank/DDBJ databases">
        <authorList>
            <person name="Varghese N."/>
            <person name="Submissions S."/>
        </authorList>
    </citation>
    <scope>NUCLEOTIDE SEQUENCE [LARGE SCALE GENOMIC DNA]</scope>
    <source>
        <strain evidence="3">XBD1002</strain>
    </source>
</reference>
<gene>
    <name evidence="2" type="ORF">SAMN04487775_11419</name>
</gene>
<name>A0A1I3NEP5_9SPIR</name>
<dbReference type="EMBL" id="FORI01000014">
    <property type="protein sequence ID" value="SFJ07743.1"/>
    <property type="molecule type" value="Genomic_DNA"/>
</dbReference>
<sequence>MNVKKFSTFLILLIAAVGIFFLPAVRVLSISGRKNPDKVFYSAAAFKEGFIISYTHSVNKGRVHDYYSFLPDRTLELYKTQFVSYGAGIPEPEETPGAFFTVTNDGYFIENLNRKVPRLVMAVGIVANHSIAAGSEFDSGKEKFFTDYFEPQTSLILEYKKVSVFSYMRHKL</sequence>
<dbReference type="Proteomes" id="UP000182737">
    <property type="component" value="Unassembled WGS sequence"/>
</dbReference>
<dbReference type="RefSeq" id="WP_083425816.1">
    <property type="nucleotide sequence ID" value="NZ_FORI01000014.1"/>
</dbReference>
<evidence type="ECO:0000313" key="3">
    <source>
        <dbReference type="Proteomes" id="UP000182737"/>
    </source>
</evidence>
<accession>A0A1I3NEP5</accession>
<dbReference type="AlphaFoldDB" id="A0A1I3NEP5"/>
<organism evidence="2 3">
    <name type="scientific">Treponema bryantii</name>
    <dbReference type="NCBI Taxonomy" id="163"/>
    <lineage>
        <taxon>Bacteria</taxon>
        <taxon>Pseudomonadati</taxon>
        <taxon>Spirochaetota</taxon>
        <taxon>Spirochaetia</taxon>
        <taxon>Spirochaetales</taxon>
        <taxon>Treponemataceae</taxon>
        <taxon>Treponema</taxon>
    </lineage>
</organism>